<organism evidence="6 7">
    <name type="scientific">Humitalea rosea</name>
    <dbReference type="NCBI Taxonomy" id="990373"/>
    <lineage>
        <taxon>Bacteria</taxon>
        <taxon>Pseudomonadati</taxon>
        <taxon>Pseudomonadota</taxon>
        <taxon>Alphaproteobacteria</taxon>
        <taxon>Acetobacterales</taxon>
        <taxon>Roseomonadaceae</taxon>
        <taxon>Humitalea</taxon>
    </lineage>
</organism>
<dbReference type="PANTHER" id="PTHR43400">
    <property type="entry name" value="FUMARATE REDUCTASE"/>
    <property type="match status" value="1"/>
</dbReference>
<comment type="caution">
    <text evidence="6">The sequence shown here is derived from an EMBL/GenBank/DDBJ whole genome shotgun (WGS) entry which is preliminary data.</text>
</comment>
<comment type="cofactor">
    <cofactor evidence="1">
        <name>FAD</name>
        <dbReference type="ChEBI" id="CHEBI:57692"/>
    </cofactor>
</comment>
<evidence type="ECO:0000313" key="7">
    <source>
        <dbReference type="Proteomes" id="UP000249688"/>
    </source>
</evidence>
<dbReference type="NCBIfam" id="TIGR02485">
    <property type="entry name" value="CobZ_N-term"/>
    <property type="match status" value="1"/>
</dbReference>
<dbReference type="AlphaFoldDB" id="A0A2W7J098"/>
<dbReference type="SUPFAM" id="SSF56425">
    <property type="entry name" value="Succinate dehydrogenase/fumarate reductase flavoprotein, catalytic domain"/>
    <property type="match status" value="1"/>
</dbReference>
<evidence type="ECO:0000313" key="6">
    <source>
        <dbReference type="EMBL" id="PZW45041.1"/>
    </source>
</evidence>
<evidence type="ECO:0000256" key="2">
    <source>
        <dbReference type="ARBA" id="ARBA00022630"/>
    </source>
</evidence>
<dbReference type="NCBIfam" id="NF006130">
    <property type="entry name" value="PRK08274.1"/>
    <property type="match status" value="1"/>
</dbReference>
<evidence type="ECO:0000256" key="3">
    <source>
        <dbReference type="ARBA" id="ARBA00022827"/>
    </source>
</evidence>
<dbReference type="Gene3D" id="3.90.700.10">
    <property type="entry name" value="Succinate dehydrogenase/fumarate reductase flavoprotein, catalytic domain"/>
    <property type="match status" value="1"/>
</dbReference>
<proteinExistence type="predicted"/>
<keyword evidence="4" id="KW-0560">Oxidoreductase</keyword>
<dbReference type="Pfam" id="PF00890">
    <property type="entry name" value="FAD_binding_2"/>
    <property type="match status" value="1"/>
</dbReference>
<evidence type="ECO:0000259" key="5">
    <source>
        <dbReference type="Pfam" id="PF00890"/>
    </source>
</evidence>
<accession>A0A2W7J098</accession>
<dbReference type="InterPro" id="IPR012831">
    <property type="entry name" value="CobZ"/>
</dbReference>
<dbReference type="EMBL" id="QKYU01000012">
    <property type="protein sequence ID" value="PZW45041.1"/>
    <property type="molecule type" value="Genomic_DNA"/>
</dbReference>
<dbReference type="PANTHER" id="PTHR43400:SF7">
    <property type="entry name" value="FAD-DEPENDENT OXIDOREDUCTASE 2 FAD BINDING DOMAIN-CONTAINING PROTEIN"/>
    <property type="match status" value="1"/>
</dbReference>
<dbReference type="Proteomes" id="UP000249688">
    <property type="component" value="Unassembled WGS sequence"/>
</dbReference>
<dbReference type="GO" id="GO:0016491">
    <property type="term" value="F:oxidoreductase activity"/>
    <property type="evidence" value="ECO:0007669"/>
    <property type="project" value="UniProtKB-KW"/>
</dbReference>
<gene>
    <name evidence="6" type="ORF">C8P66_11256</name>
</gene>
<dbReference type="InterPro" id="IPR027477">
    <property type="entry name" value="Succ_DH/fumarate_Rdtase_cat_sf"/>
</dbReference>
<keyword evidence="2" id="KW-0285">Flavoprotein</keyword>
<evidence type="ECO:0000256" key="4">
    <source>
        <dbReference type="ARBA" id="ARBA00023002"/>
    </source>
</evidence>
<dbReference type="Gene3D" id="3.50.50.60">
    <property type="entry name" value="FAD/NAD(P)-binding domain"/>
    <property type="match status" value="1"/>
</dbReference>
<dbReference type="InterPro" id="IPR003953">
    <property type="entry name" value="FAD-dep_OxRdtase_2_FAD-bd"/>
</dbReference>
<reference evidence="6 7" key="1">
    <citation type="submission" date="2018-06" db="EMBL/GenBank/DDBJ databases">
        <title>Genomic Encyclopedia of Archaeal and Bacterial Type Strains, Phase II (KMG-II): from individual species to whole genera.</title>
        <authorList>
            <person name="Goeker M."/>
        </authorList>
    </citation>
    <scope>NUCLEOTIDE SEQUENCE [LARGE SCALE GENOMIC DNA]</scope>
    <source>
        <strain evidence="6 7">DSM 24525</strain>
    </source>
</reference>
<dbReference type="InterPro" id="IPR036188">
    <property type="entry name" value="FAD/NAD-bd_sf"/>
</dbReference>
<keyword evidence="7" id="KW-1185">Reference proteome</keyword>
<name>A0A2W7J098_9PROT</name>
<feature type="domain" description="FAD-dependent oxidoreductase 2 FAD-binding" evidence="5">
    <location>
        <begin position="12"/>
        <end position="438"/>
    </location>
</feature>
<evidence type="ECO:0000256" key="1">
    <source>
        <dbReference type="ARBA" id="ARBA00001974"/>
    </source>
</evidence>
<sequence length="469" mass="50413">MAEMIATDRVYDVLVVGGGNAALSAAITARQAGASVLLLEHAPRDMRGGNSRHTRNLRALHPQPTQVLTESYLEDEYWDDLLRVTAGKTDESMARATIRASEHAPGFLASCGVVFQPSLSGTLSLSRTNAFFLGGGKALVNAMYATAQRLGVEVFYDTEVQSLLLEDGFVRGAEVSCRGWPQTVRAKAVVVSSGGFQANVAWLKEYWGEAADNFQIRGTPYAQGRVLKDLLARGAAPVGDPTQFHAVANDARAPQFDGGLAMRLDCVPFSVVVDRDGNRFYDEGEDVWPKRYAIWGRLIAQQPGQVAFAMTDSKAVKNFLPSVFPPLKADTIEGLAVAMGLDPTRAAETVRAFNASVVPGGTFQGMVLDDCRTEGLTPPKSHWARLIDTPPFYGFPLRPGITFTYLGLKVDHQARVQMADGKPSVNLFASGEVMAGNILGQGYLAGFGMTIGTVFGRLAGEGAAKYARN</sequence>
<keyword evidence="3" id="KW-0274">FAD</keyword>
<dbReference type="InterPro" id="IPR050315">
    <property type="entry name" value="FAD-oxidoreductase_2"/>
</dbReference>
<dbReference type="SUPFAM" id="SSF51905">
    <property type="entry name" value="FAD/NAD(P)-binding domain"/>
    <property type="match status" value="1"/>
</dbReference>
<protein>
    <submittedName>
        <fullName evidence="6">Tricarballylate dehydrogenase</fullName>
    </submittedName>
</protein>